<keyword evidence="3" id="KW-1185">Reference proteome</keyword>
<evidence type="ECO:0000313" key="3">
    <source>
        <dbReference type="Proteomes" id="UP001157126"/>
    </source>
</evidence>
<name>A0ABQ6IV58_9MICO</name>
<feature type="region of interest" description="Disordered" evidence="1">
    <location>
        <begin position="1"/>
        <end position="48"/>
    </location>
</feature>
<evidence type="ECO:0000256" key="1">
    <source>
        <dbReference type="SAM" id="MobiDB-lite"/>
    </source>
</evidence>
<dbReference type="Proteomes" id="UP001157126">
    <property type="component" value="Unassembled WGS sequence"/>
</dbReference>
<accession>A0ABQ6IV58</accession>
<reference evidence="3" key="1">
    <citation type="journal article" date="2019" name="Int. J. Syst. Evol. Microbiol.">
        <title>The Global Catalogue of Microorganisms (GCM) 10K type strain sequencing project: providing services to taxonomists for standard genome sequencing and annotation.</title>
        <authorList>
            <consortium name="The Broad Institute Genomics Platform"/>
            <consortium name="The Broad Institute Genome Sequencing Center for Infectious Disease"/>
            <person name="Wu L."/>
            <person name="Ma J."/>
        </authorList>
    </citation>
    <scope>NUCLEOTIDE SEQUENCE [LARGE SCALE GENOMIC DNA]</scope>
    <source>
        <strain evidence="3">NBRC 113072</strain>
    </source>
</reference>
<sequence length="48" mass="5050">MSDTTPGTERDDTDEPRLEDAPTEEVPAAAGGHDDSAPEQGEGQQDSH</sequence>
<dbReference type="EMBL" id="BSUO01000001">
    <property type="protein sequence ID" value="GMA41829.1"/>
    <property type="molecule type" value="Genomic_DNA"/>
</dbReference>
<proteinExistence type="predicted"/>
<comment type="caution">
    <text evidence="2">The sequence shown here is derived from an EMBL/GenBank/DDBJ whole genome shotgun (WGS) entry which is preliminary data.</text>
</comment>
<gene>
    <name evidence="2" type="ORF">GCM10025883_38740</name>
</gene>
<dbReference type="RefSeq" id="WP_284305329.1">
    <property type="nucleotide sequence ID" value="NZ_BSUO01000001.1"/>
</dbReference>
<protein>
    <submittedName>
        <fullName evidence="2">Uncharacterized protein</fullName>
    </submittedName>
</protein>
<evidence type="ECO:0000313" key="2">
    <source>
        <dbReference type="EMBL" id="GMA41829.1"/>
    </source>
</evidence>
<organism evidence="2 3">
    <name type="scientific">Mobilicoccus caccae</name>
    <dbReference type="NCBI Taxonomy" id="1859295"/>
    <lineage>
        <taxon>Bacteria</taxon>
        <taxon>Bacillati</taxon>
        <taxon>Actinomycetota</taxon>
        <taxon>Actinomycetes</taxon>
        <taxon>Micrococcales</taxon>
        <taxon>Dermatophilaceae</taxon>
        <taxon>Mobilicoccus</taxon>
    </lineage>
</organism>